<keyword evidence="3" id="KW-0786">Thiamine pyrophosphate</keyword>
<dbReference type="InterPro" id="IPR033248">
    <property type="entry name" value="Transketolase_C"/>
</dbReference>
<dbReference type="SMART" id="SM00861">
    <property type="entry name" value="Transket_pyr"/>
    <property type="match status" value="1"/>
</dbReference>
<evidence type="ECO:0000259" key="4">
    <source>
        <dbReference type="SMART" id="SM00861"/>
    </source>
</evidence>
<dbReference type="Proteomes" id="UP000658278">
    <property type="component" value="Unassembled WGS sequence"/>
</dbReference>
<evidence type="ECO:0000256" key="3">
    <source>
        <dbReference type="ARBA" id="ARBA00023052"/>
    </source>
</evidence>
<evidence type="ECO:0000256" key="2">
    <source>
        <dbReference type="ARBA" id="ARBA00023002"/>
    </source>
</evidence>
<dbReference type="RefSeq" id="WP_200277886.1">
    <property type="nucleotide sequence ID" value="NZ_JAENII010000004.1"/>
</dbReference>
<dbReference type="Pfam" id="PF02780">
    <property type="entry name" value="Transketolase_C"/>
    <property type="match status" value="1"/>
</dbReference>
<comment type="cofactor">
    <cofactor evidence="1">
        <name>thiamine diphosphate</name>
        <dbReference type="ChEBI" id="CHEBI:58937"/>
    </cofactor>
</comment>
<dbReference type="FunFam" id="3.40.50.970:FF:000001">
    <property type="entry name" value="Pyruvate dehydrogenase E1 beta subunit"/>
    <property type="match status" value="1"/>
</dbReference>
<dbReference type="InterPro" id="IPR029061">
    <property type="entry name" value="THDP-binding"/>
</dbReference>
<dbReference type="Gene3D" id="3.40.50.970">
    <property type="match status" value="1"/>
</dbReference>
<dbReference type="InterPro" id="IPR009014">
    <property type="entry name" value="Transketo_C/PFOR_II"/>
</dbReference>
<dbReference type="SUPFAM" id="SSF52518">
    <property type="entry name" value="Thiamin diphosphate-binding fold (THDP-binding)"/>
    <property type="match status" value="1"/>
</dbReference>
<dbReference type="NCBIfam" id="NF006667">
    <property type="entry name" value="PRK09212.1"/>
    <property type="match status" value="1"/>
</dbReference>
<accession>A0A934RBR7</accession>
<evidence type="ECO:0000313" key="5">
    <source>
        <dbReference type="EMBL" id="MBK1826692.1"/>
    </source>
</evidence>
<organism evidence="5 6">
    <name type="scientific">Haloferula rosea</name>
    <dbReference type="NCBI Taxonomy" id="490093"/>
    <lineage>
        <taxon>Bacteria</taxon>
        <taxon>Pseudomonadati</taxon>
        <taxon>Verrucomicrobiota</taxon>
        <taxon>Verrucomicrobiia</taxon>
        <taxon>Verrucomicrobiales</taxon>
        <taxon>Verrucomicrobiaceae</taxon>
        <taxon>Haloferula</taxon>
    </lineage>
</organism>
<dbReference type="FunFam" id="3.40.50.920:FF:000001">
    <property type="entry name" value="Pyruvate dehydrogenase E1 beta subunit"/>
    <property type="match status" value="1"/>
</dbReference>
<dbReference type="AlphaFoldDB" id="A0A934RBR7"/>
<reference evidence="5" key="1">
    <citation type="submission" date="2021-01" db="EMBL/GenBank/DDBJ databases">
        <title>Modified the classification status of verrucomicrobia.</title>
        <authorList>
            <person name="Feng X."/>
        </authorList>
    </citation>
    <scope>NUCLEOTIDE SEQUENCE</scope>
    <source>
        <strain evidence="5">KCTC 22201</strain>
    </source>
</reference>
<keyword evidence="6" id="KW-1185">Reference proteome</keyword>
<dbReference type="SUPFAM" id="SSF52922">
    <property type="entry name" value="TK C-terminal domain-like"/>
    <property type="match status" value="1"/>
</dbReference>
<keyword evidence="2" id="KW-0560">Oxidoreductase</keyword>
<dbReference type="GO" id="GO:0016491">
    <property type="term" value="F:oxidoreductase activity"/>
    <property type="evidence" value="ECO:0007669"/>
    <property type="project" value="UniProtKB-KW"/>
</dbReference>
<gene>
    <name evidence="5" type="ORF">JIN81_06660</name>
</gene>
<evidence type="ECO:0000313" key="6">
    <source>
        <dbReference type="Proteomes" id="UP000658278"/>
    </source>
</evidence>
<dbReference type="EMBL" id="JAENII010000004">
    <property type="protein sequence ID" value="MBK1826692.1"/>
    <property type="molecule type" value="Genomic_DNA"/>
</dbReference>
<protein>
    <submittedName>
        <fullName evidence="5">Alpha-ketoacid dehydrogenase subunit beta</fullName>
    </submittedName>
</protein>
<dbReference type="Pfam" id="PF02779">
    <property type="entry name" value="Transket_pyr"/>
    <property type="match status" value="1"/>
</dbReference>
<feature type="domain" description="Transketolase-like pyrimidine-binding" evidence="4">
    <location>
        <begin position="5"/>
        <end position="180"/>
    </location>
</feature>
<name>A0A934RBR7_9BACT</name>
<dbReference type="PANTHER" id="PTHR43257">
    <property type="entry name" value="PYRUVATE DEHYDROGENASE E1 COMPONENT BETA SUBUNIT"/>
    <property type="match status" value="1"/>
</dbReference>
<comment type="caution">
    <text evidence="5">The sequence shown here is derived from an EMBL/GenBank/DDBJ whole genome shotgun (WGS) entry which is preliminary data.</text>
</comment>
<dbReference type="InterPro" id="IPR005475">
    <property type="entry name" value="Transketolase-like_Pyr-bd"/>
</dbReference>
<proteinExistence type="predicted"/>
<evidence type="ECO:0000256" key="1">
    <source>
        <dbReference type="ARBA" id="ARBA00001964"/>
    </source>
</evidence>
<dbReference type="CDD" id="cd07036">
    <property type="entry name" value="TPP_PYR_E1-PDHc-beta_like"/>
    <property type="match status" value="1"/>
</dbReference>
<sequence length="328" mass="35675">MSRKLQYRHAIREALDEELARDENVVIMGEEVAQYNGAYKVTEGLWEKWGCKRIVDTPISEAGFIGMGIGASMLGVRPVMELMFWSFHSVAFDQLVNNAACVRYMSGGLINVPIVMRGPANGGTNVGATHSHIPEGLFAAFPGLKVCAPATPSDAKGLMKAAIRDNDPVYVMENTLLYGMEGEVPDPADGDHVVPLGKADVKREGSDLSIIAHGRSVIHALAAAERLQEEKGISAEVLDLRSIRPLDTEAILATVRKTNNVLLVDESKGFGGVSAMVSHIIQDQAFDYLDAPVKRVTTIDAPALYSPHLENDQLPNPQRIFDKVLSMR</sequence>
<dbReference type="PANTHER" id="PTHR43257:SF2">
    <property type="entry name" value="PYRUVATE DEHYDROGENASE E1 COMPONENT SUBUNIT BETA"/>
    <property type="match status" value="1"/>
</dbReference>
<dbReference type="Gene3D" id="3.40.50.920">
    <property type="match status" value="1"/>
</dbReference>